<keyword evidence="3" id="KW-1185">Reference proteome</keyword>
<evidence type="ECO:0000313" key="2">
    <source>
        <dbReference type="EnsemblProtists" id="EKX45750"/>
    </source>
</evidence>
<dbReference type="RefSeq" id="XP_005832730.1">
    <property type="nucleotide sequence ID" value="XM_005832673.1"/>
</dbReference>
<evidence type="ECO:0000313" key="3">
    <source>
        <dbReference type="Proteomes" id="UP000011087"/>
    </source>
</evidence>
<dbReference type="Proteomes" id="UP000011087">
    <property type="component" value="Unassembled WGS sequence"/>
</dbReference>
<dbReference type="PaxDb" id="55529-EKX45750"/>
<reference evidence="2" key="3">
    <citation type="submission" date="2015-06" db="UniProtKB">
        <authorList>
            <consortium name="EnsemblProtists"/>
        </authorList>
    </citation>
    <scope>IDENTIFICATION</scope>
</reference>
<dbReference type="EMBL" id="JH992997">
    <property type="protein sequence ID" value="EKX45750.1"/>
    <property type="molecule type" value="Genomic_DNA"/>
</dbReference>
<reference evidence="3" key="2">
    <citation type="submission" date="2012-11" db="EMBL/GenBank/DDBJ databases">
        <authorList>
            <person name="Kuo A."/>
            <person name="Curtis B.A."/>
            <person name="Tanifuji G."/>
            <person name="Burki F."/>
            <person name="Gruber A."/>
            <person name="Irimia M."/>
            <person name="Maruyama S."/>
            <person name="Arias M.C."/>
            <person name="Ball S.G."/>
            <person name="Gile G.H."/>
            <person name="Hirakawa Y."/>
            <person name="Hopkins J.F."/>
            <person name="Rensing S.A."/>
            <person name="Schmutz J."/>
            <person name="Symeonidi A."/>
            <person name="Elias M."/>
            <person name="Eveleigh R.J."/>
            <person name="Herman E.K."/>
            <person name="Klute M.J."/>
            <person name="Nakayama T."/>
            <person name="Obornik M."/>
            <person name="Reyes-Prieto A."/>
            <person name="Armbrust E.V."/>
            <person name="Aves S.J."/>
            <person name="Beiko R.G."/>
            <person name="Coutinho P."/>
            <person name="Dacks J.B."/>
            <person name="Durnford D.G."/>
            <person name="Fast N.M."/>
            <person name="Green B.R."/>
            <person name="Grisdale C."/>
            <person name="Hempe F."/>
            <person name="Henrissat B."/>
            <person name="Hoppner M.P."/>
            <person name="Ishida K.-I."/>
            <person name="Kim E."/>
            <person name="Koreny L."/>
            <person name="Kroth P.G."/>
            <person name="Liu Y."/>
            <person name="Malik S.-B."/>
            <person name="Maier U.G."/>
            <person name="McRose D."/>
            <person name="Mock T."/>
            <person name="Neilson J.A."/>
            <person name="Onodera N.T."/>
            <person name="Poole A.M."/>
            <person name="Pritham E.J."/>
            <person name="Richards T.A."/>
            <person name="Rocap G."/>
            <person name="Roy S.W."/>
            <person name="Sarai C."/>
            <person name="Schaack S."/>
            <person name="Shirato S."/>
            <person name="Slamovits C.H."/>
            <person name="Spencer D.F."/>
            <person name="Suzuki S."/>
            <person name="Worden A.Z."/>
            <person name="Zauner S."/>
            <person name="Barry K."/>
            <person name="Bell C."/>
            <person name="Bharti A.K."/>
            <person name="Crow J.A."/>
            <person name="Grimwood J."/>
            <person name="Kramer R."/>
            <person name="Lindquist E."/>
            <person name="Lucas S."/>
            <person name="Salamov A."/>
            <person name="McFadden G.I."/>
            <person name="Lane C.E."/>
            <person name="Keeling P.J."/>
            <person name="Gray M.W."/>
            <person name="Grigoriev I.V."/>
            <person name="Archibald J.M."/>
        </authorList>
    </citation>
    <scope>NUCLEOTIDE SEQUENCE</scope>
    <source>
        <strain evidence="3">CCMP2712</strain>
    </source>
</reference>
<evidence type="ECO:0000313" key="1">
    <source>
        <dbReference type="EMBL" id="EKX45750.1"/>
    </source>
</evidence>
<reference evidence="1 3" key="1">
    <citation type="journal article" date="2012" name="Nature">
        <title>Algal genomes reveal evolutionary mosaicism and the fate of nucleomorphs.</title>
        <authorList>
            <consortium name="DOE Joint Genome Institute"/>
            <person name="Curtis B.A."/>
            <person name="Tanifuji G."/>
            <person name="Burki F."/>
            <person name="Gruber A."/>
            <person name="Irimia M."/>
            <person name="Maruyama S."/>
            <person name="Arias M.C."/>
            <person name="Ball S.G."/>
            <person name="Gile G.H."/>
            <person name="Hirakawa Y."/>
            <person name="Hopkins J.F."/>
            <person name="Kuo A."/>
            <person name="Rensing S.A."/>
            <person name="Schmutz J."/>
            <person name="Symeonidi A."/>
            <person name="Elias M."/>
            <person name="Eveleigh R.J."/>
            <person name="Herman E.K."/>
            <person name="Klute M.J."/>
            <person name="Nakayama T."/>
            <person name="Obornik M."/>
            <person name="Reyes-Prieto A."/>
            <person name="Armbrust E.V."/>
            <person name="Aves S.J."/>
            <person name="Beiko R.G."/>
            <person name="Coutinho P."/>
            <person name="Dacks J.B."/>
            <person name="Durnford D.G."/>
            <person name="Fast N.M."/>
            <person name="Green B.R."/>
            <person name="Grisdale C.J."/>
            <person name="Hempel F."/>
            <person name="Henrissat B."/>
            <person name="Hoppner M.P."/>
            <person name="Ishida K."/>
            <person name="Kim E."/>
            <person name="Koreny L."/>
            <person name="Kroth P.G."/>
            <person name="Liu Y."/>
            <person name="Malik S.B."/>
            <person name="Maier U.G."/>
            <person name="McRose D."/>
            <person name="Mock T."/>
            <person name="Neilson J.A."/>
            <person name="Onodera N.T."/>
            <person name="Poole A.M."/>
            <person name="Pritham E.J."/>
            <person name="Richards T.A."/>
            <person name="Rocap G."/>
            <person name="Roy S.W."/>
            <person name="Sarai C."/>
            <person name="Schaack S."/>
            <person name="Shirato S."/>
            <person name="Slamovits C.H."/>
            <person name="Spencer D.F."/>
            <person name="Suzuki S."/>
            <person name="Worden A.Z."/>
            <person name="Zauner S."/>
            <person name="Barry K."/>
            <person name="Bell C."/>
            <person name="Bharti A.K."/>
            <person name="Crow J.A."/>
            <person name="Grimwood J."/>
            <person name="Kramer R."/>
            <person name="Lindquist E."/>
            <person name="Lucas S."/>
            <person name="Salamov A."/>
            <person name="McFadden G.I."/>
            <person name="Lane C.E."/>
            <person name="Keeling P.J."/>
            <person name="Gray M.W."/>
            <person name="Grigoriev I.V."/>
            <person name="Archibald J.M."/>
        </authorList>
    </citation>
    <scope>NUCLEOTIDE SEQUENCE</scope>
    <source>
        <strain evidence="1 3">CCMP2712</strain>
    </source>
</reference>
<accession>L1JCD5</accession>
<gene>
    <name evidence="1" type="ORF">GUITHDRAFT_152554</name>
</gene>
<protein>
    <submittedName>
        <fullName evidence="1 2">Uncharacterized protein</fullName>
    </submittedName>
</protein>
<name>L1JCD5_GUITC</name>
<dbReference type="KEGG" id="gtt:GUITHDRAFT_152554"/>
<dbReference type="GeneID" id="17302513"/>
<sequence>MFELMWEKRTCAVVPEVMHGDMSLRTASIGTPHCNSATGVCTCLPASGSFAKGQGKKNPASK</sequence>
<dbReference type="HOGENOM" id="CLU_2908818_0_0_1"/>
<proteinExistence type="predicted"/>
<dbReference type="AlphaFoldDB" id="L1JCD5"/>
<dbReference type="EnsemblProtists" id="EKX45750">
    <property type="protein sequence ID" value="EKX45750"/>
    <property type="gene ID" value="GUITHDRAFT_152554"/>
</dbReference>
<organism evidence="1">
    <name type="scientific">Guillardia theta (strain CCMP2712)</name>
    <name type="common">Cryptophyte</name>
    <dbReference type="NCBI Taxonomy" id="905079"/>
    <lineage>
        <taxon>Eukaryota</taxon>
        <taxon>Cryptophyceae</taxon>
        <taxon>Pyrenomonadales</taxon>
        <taxon>Geminigeraceae</taxon>
        <taxon>Guillardia</taxon>
    </lineage>
</organism>